<dbReference type="PANTHER" id="PTHR37829">
    <property type="entry name" value="PHAGE-LIKE ELEMENT PBSX PROTEIN XKDT"/>
    <property type="match status" value="1"/>
</dbReference>
<protein>
    <recommendedName>
        <fullName evidence="2">Baseplate protein J-like barrel domain-containing protein</fullName>
    </recommendedName>
</protein>
<dbReference type="RefSeq" id="WP_105988556.1">
    <property type="nucleotide sequence ID" value="NZ_POST01000014.1"/>
</dbReference>
<keyword evidence="4" id="KW-1185">Reference proteome</keyword>
<evidence type="ECO:0000313" key="3">
    <source>
        <dbReference type="EMBL" id="TPR12798.1"/>
    </source>
</evidence>
<feature type="region of interest" description="Disordered" evidence="1">
    <location>
        <begin position="168"/>
        <end position="203"/>
    </location>
</feature>
<evidence type="ECO:0000256" key="1">
    <source>
        <dbReference type="SAM" id="MobiDB-lite"/>
    </source>
</evidence>
<dbReference type="InterPro" id="IPR006949">
    <property type="entry name" value="Barrel_Baseplate_J-like"/>
</dbReference>
<comment type="caution">
    <text evidence="3">The sequence shown here is derived from an EMBL/GenBank/DDBJ whole genome shotgun (WGS) entry which is preliminary data.</text>
</comment>
<dbReference type="InterPro" id="IPR052399">
    <property type="entry name" value="Phage_Baseplate_Assmbl_Protein"/>
</dbReference>
<reference evidence="3 4" key="1">
    <citation type="submission" date="2018-08" db="EMBL/GenBank/DDBJ databases">
        <title>Comparative genomics of wild bee and flower associated Lactobacillus reveals potential adaptation to the bee host.</title>
        <authorList>
            <person name="Vuong H.Q."/>
            <person name="Mcfrederick Q.S."/>
        </authorList>
    </citation>
    <scope>NUCLEOTIDE SEQUENCE [LARGE SCALE GENOMIC DNA]</scope>
    <source>
        <strain evidence="3 4">HV_04</strain>
    </source>
</reference>
<sequence length="380" mass="40997">MPLTEDGWVSLNPDDALAKSKQKVQQLFGADTDVSSGSPMGRMAQLLTDLELENDNAAQDAYDNSFWNSATGVALDRLATQIGIQRHQAQYAQADLQITGKPGYLIPANTEFMTDNGDSFLSDLDTQIDNNGNAVVSVHSTEMAGYTNVDANTIINQANPVDEIETVTNPSAATGGADEESDYDFRNRGAINQNSPEGPTTGGIRTALINVDGVSGVTVQNNQSKETDSHGNPPNTIHIYVVGGNDIAIANKLADVLAGGATTVGKQSYDVNIFNNIVTVNFDRAVQKTISFKLDIDVTSGFDVDAVKQSVQDYLATFEMGDEIILNKLNVNLYQLIGVKKVNSIQIKYDDKDWSDSDLQLDNVSFAVTHNENIEVDIHG</sequence>
<dbReference type="Proteomes" id="UP000767392">
    <property type="component" value="Unassembled WGS sequence"/>
</dbReference>
<gene>
    <name evidence="3" type="ORF">DY048_07245</name>
</gene>
<feature type="domain" description="Baseplate protein J-like barrel" evidence="2">
    <location>
        <begin position="96"/>
        <end position="176"/>
    </location>
</feature>
<name>A0ABY2YT74_9LACO</name>
<evidence type="ECO:0000313" key="4">
    <source>
        <dbReference type="Proteomes" id="UP000767392"/>
    </source>
</evidence>
<organism evidence="3 4">
    <name type="scientific">Apilactobacillus timberlakei</name>
    <dbReference type="NCBI Taxonomy" id="2008380"/>
    <lineage>
        <taxon>Bacteria</taxon>
        <taxon>Bacillati</taxon>
        <taxon>Bacillota</taxon>
        <taxon>Bacilli</taxon>
        <taxon>Lactobacillales</taxon>
        <taxon>Lactobacillaceae</taxon>
        <taxon>Apilactobacillus</taxon>
    </lineage>
</organism>
<accession>A0ABY2YT74</accession>
<dbReference type="PANTHER" id="PTHR37829:SF3">
    <property type="entry name" value="PROTEIN JAYE-RELATED"/>
    <property type="match status" value="1"/>
</dbReference>
<dbReference type="Pfam" id="PF04865">
    <property type="entry name" value="Baseplate_J"/>
    <property type="match status" value="1"/>
</dbReference>
<evidence type="ECO:0000259" key="2">
    <source>
        <dbReference type="Pfam" id="PF04865"/>
    </source>
</evidence>
<dbReference type="EMBL" id="QUAM01000006">
    <property type="protein sequence ID" value="TPR12798.1"/>
    <property type="molecule type" value="Genomic_DNA"/>
</dbReference>
<proteinExistence type="predicted"/>